<protein>
    <submittedName>
        <fullName evidence="10">Saccharopine dehydrogenase</fullName>
    </submittedName>
</protein>
<dbReference type="EMBL" id="JAGRRH010000005">
    <property type="protein sequence ID" value="KAG7369980.1"/>
    <property type="molecule type" value="Genomic_DNA"/>
</dbReference>
<dbReference type="CDD" id="cd12189">
    <property type="entry name" value="LKR_SDH_like"/>
    <property type="match status" value="1"/>
</dbReference>
<gene>
    <name evidence="10" type="ORF">IV203_027726</name>
</gene>
<dbReference type="PANTHER" id="PTHR11133:SF22">
    <property type="entry name" value="ALPHA-AMINOADIPIC SEMIALDEHYDE SYNTHASE, MITOCHONDRIAL"/>
    <property type="match status" value="1"/>
</dbReference>
<accession>A0A9K3LWY0</accession>
<dbReference type="GO" id="GO:0004753">
    <property type="term" value="F:saccharopine dehydrogenase activity"/>
    <property type="evidence" value="ECO:0007669"/>
    <property type="project" value="TreeGrafter"/>
</dbReference>
<dbReference type="SMART" id="SM01003">
    <property type="entry name" value="AlaDh_PNT_N"/>
    <property type="match status" value="1"/>
</dbReference>
<evidence type="ECO:0000256" key="6">
    <source>
        <dbReference type="ARBA" id="ARBA00023268"/>
    </source>
</evidence>
<evidence type="ECO:0000313" key="10">
    <source>
        <dbReference type="EMBL" id="KAG7369980.1"/>
    </source>
</evidence>
<keyword evidence="4" id="KW-0560">Oxidoreductase</keyword>
<dbReference type="Proteomes" id="UP000693970">
    <property type="component" value="Unassembled WGS sequence"/>
</dbReference>
<dbReference type="FunFam" id="3.30.360.10:FF:000008">
    <property type="entry name" value="Alpha-aminoadipic semialdehyde synthase, mitochondrial"/>
    <property type="match status" value="1"/>
</dbReference>
<keyword evidence="5" id="KW-0520">NAD</keyword>
<dbReference type="Pfam" id="PF03435">
    <property type="entry name" value="Sacchrp_dh_NADP"/>
    <property type="match status" value="1"/>
</dbReference>
<dbReference type="AlphaFoldDB" id="A0A9K3LWY0"/>
<dbReference type="Pfam" id="PF05222">
    <property type="entry name" value="AlaDh_PNT_N"/>
    <property type="match status" value="1"/>
</dbReference>
<evidence type="ECO:0000256" key="2">
    <source>
        <dbReference type="ARBA" id="ARBA00004720"/>
    </source>
</evidence>
<feature type="domain" description="Alanine dehydrogenase/pyridine nucleotide transhydrogenase NAD(H)-binding" evidence="8">
    <location>
        <begin position="252"/>
        <end position="430"/>
    </location>
</feature>
<evidence type="ECO:0000256" key="1">
    <source>
        <dbReference type="ARBA" id="ARBA00004682"/>
    </source>
</evidence>
<evidence type="ECO:0000256" key="5">
    <source>
        <dbReference type="ARBA" id="ARBA00023027"/>
    </source>
</evidence>
<evidence type="ECO:0000256" key="4">
    <source>
        <dbReference type="ARBA" id="ARBA00023002"/>
    </source>
</evidence>
<evidence type="ECO:0000259" key="8">
    <source>
        <dbReference type="SMART" id="SM01002"/>
    </source>
</evidence>
<dbReference type="PANTHER" id="PTHR11133">
    <property type="entry name" value="SACCHAROPINE DEHYDROGENASE"/>
    <property type="match status" value="1"/>
</dbReference>
<dbReference type="GO" id="GO:0019878">
    <property type="term" value="P:lysine biosynthetic process via aminoadipic acid"/>
    <property type="evidence" value="ECO:0007669"/>
    <property type="project" value="TreeGrafter"/>
</dbReference>
<dbReference type="InterPro" id="IPR005097">
    <property type="entry name" value="Sacchrp_dh_NADP-bd"/>
</dbReference>
<name>A0A9K3LWY0_9STRA</name>
<dbReference type="SMART" id="SM01002">
    <property type="entry name" value="AlaDh_PNT_C"/>
    <property type="match status" value="1"/>
</dbReference>
<feature type="domain" description="Alanine dehydrogenase/pyridine nucleotide transhydrogenase N-terminal" evidence="9">
    <location>
        <begin position="60"/>
        <end position="198"/>
    </location>
</feature>
<keyword evidence="11" id="KW-1185">Reference proteome</keyword>
<dbReference type="InterPro" id="IPR051168">
    <property type="entry name" value="AASS"/>
</dbReference>
<dbReference type="InterPro" id="IPR007886">
    <property type="entry name" value="AlaDH/PNT_N"/>
</dbReference>
<dbReference type="OrthoDB" id="10059875at2759"/>
<reference evidence="10" key="2">
    <citation type="submission" date="2021-04" db="EMBL/GenBank/DDBJ databases">
        <authorList>
            <person name="Podell S."/>
        </authorList>
    </citation>
    <scope>NUCLEOTIDE SEQUENCE</scope>
    <source>
        <strain evidence="10">Hildebrandi</strain>
    </source>
</reference>
<dbReference type="Pfam" id="PF16653">
    <property type="entry name" value="Sacchrp_dh_C"/>
    <property type="match status" value="1"/>
</dbReference>
<evidence type="ECO:0000256" key="7">
    <source>
        <dbReference type="ARBA" id="ARBA00025744"/>
    </source>
</evidence>
<evidence type="ECO:0000256" key="3">
    <source>
        <dbReference type="ARBA" id="ARBA00022857"/>
    </source>
</evidence>
<dbReference type="Pfam" id="PF04455">
    <property type="entry name" value="Saccharop_dh_N"/>
    <property type="match status" value="1"/>
</dbReference>
<reference evidence="10" key="1">
    <citation type="journal article" date="2021" name="Sci. Rep.">
        <title>Diploid genomic architecture of Nitzschia inconspicua, an elite biomass production diatom.</title>
        <authorList>
            <person name="Oliver A."/>
            <person name="Podell S."/>
            <person name="Pinowska A."/>
            <person name="Traller J.C."/>
            <person name="Smith S.R."/>
            <person name="McClure R."/>
            <person name="Beliaev A."/>
            <person name="Bohutskyi P."/>
            <person name="Hill E.A."/>
            <person name="Rabines A."/>
            <person name="Zheng H."/>
            <person name="Allen L.Z."/>
            <person name="Kuo A."/>
            <person name="Grigoriev I.V."/>
            <person name="Allen A.E."/>
            <person name="Hazlebeck D."/>
            <person name="Allen E.E."/>
        </authorList>
    </citation>
    <scope>NUCLEOTIDE SEQUENCE</scope>
    <source>
        <strain evidence="10">Hildebrandi</strain>
    </source>
</reference>
<comment type="caution">
    <text evidence="10">The sequence shown here is derived from an EMBL/GenBank/DDBJ whole genome shotgun (WGS) entry which is preliminary data.</text>
</comment>
<dbReference type="FunFam" id="3.40.50.720:FF:000072">
    <property type="entry name" value="Saccharopine dehydrogenase [NADP(+), L-glutamate-forming]"/>
    <property type="match status" value="1"/>
</dbReference>
<keyword evidence="6" id="KW-0511">Multifunctional enzyme</keyword>
<evidence type="ECO:0000259" key="9">
    <source>
        <dbReference type="SMART" id="SM01003"/>
    </source>
</evidence>
<comment type="pathway">
    <text evidence="2">Amino-acid degradation; L-lysine degradation via saccharopine pathway; glutaryl-CoA from L-lysine: step 2/6.</text>
</comment>
<keyword evidence="3" id="KW-0521">NADP</keyword>
<dbReference type="InterPro" id="IPR007545">
    <property type="entry name" value="LOR/SDH_bifunc_enz_cons_dom"/>
</dbReference>
<proteinExistence type="inferred from homology"/>
<comment type="similarity">
    <text evidence="7">In the C-terminal section; belongs to the saccharopine dehydrogenase family.</text>
</comment>
<dbReference type="InterPro" id="IPR032095">
    <property type="entry name" value="Sacchrp_dh-like_C"/>
</dbReference>
<sequence length="1086" mass="122016">MLHVLLSSSSRQSTNKSLGMALHSRQTRNLFRGRFLSKFSISSFSTTQSSPPLQPVVTLGMLRENYDKWERRAPLTPSQCHDFLLRYPQSKILVQPSSHRIFANTAYERAGATVQEDLSAAHILLGVKRPRSFDNLPSEKTYMFFSHVIKGQPENMGLLQDILDRKIQLIDYEKIAVVEPTTGKEQRLVAFGRFAGLAGTIDSFHILGQRLLRQSWSTPFLNVPPSIYHSNLEEAKRTVRQLGECIAKEGLPEEMPPIVYGMTGGPRGNVYQGVREIFDLLPHEMVAVEDLPQIYEEPSSRRYKIYGVAPEMKDLYARLDQDNDSIFDRRDFFENSQMYQSQFATKIAPYLNVLINSIFWDHRFPRLLTKQEIKDLYRSGNERLMVVSDISCDIGGSIEFLERSTTIDRPVFQYDPIIGKEVADTILDYGVSVSGVDILPTELPKESSQHFGKALQRVIPDLVQAVVGTDNETAEQHVDPDKLSSRLSKALITTHEGNLAYDFRYLEPIMKRTSRASRIVDEDARTMILSLEGHLFDSGLINQVLDVFELDHCAFEFLDCNVRYRGKGEDPIKSSALLKITTDDENVDLEKVEQKVGALVNAIVTADATMNRLDRRRSQTAYVEDNKQKTVLLLGSGRVSKSVVDYLGRNKHRNIVVASNDKTEAKEIAALAHHFRHVHMDIVNDQRRVHSLIKDSDVVISLLPAPMHPQVAEMCIDSKTDMVTASYESKEMRNLKSRIESSGIKILNEVGLDPGLDHMSAMKMIDEIKDRGGHVTSFSSVCGGLPAPEAADNPLRYKFSWSPRGVIAASHNDAHYLWEGRYVQVSGNELLANAAPFVEAWPELHLECIPNRDSLHYKSAYGLDDASTIFRGTLRYSGFSSLMHVFKTMGFFDSSIAIGNIHSWDDVLKTLNDARGGFATIEDFILACANDNHDESIRVKECLECLHMTGSEKIKKSTNDCSIVDIFCHRLEERLKFGPTERDMVCMHHTIGAKYEDGTIEKHFSSLQAFGTEATMTAMCKTVGYPAAIAADLVLGGLEGKTGLLLPTSKDIYLPTLAICEKEGIVFEEHVKIEQQGITDINAAKY</sequence>
<evidence type="ECO:0000313" key="11">
    <source>
        <dbReference type="Proteomes" id="UP000693970"/>
    </source>
</evidence>
<dbReference type="GO" id="GO:0005737">
    <property type="term" value="C:cytoplasm"/>
    <property type="evidence" value="ECO:0007669"/>
    <property type="project" value="TreeGrafter"/>
</dbReference>
<organism evidence="10 11">
    <name type="scientific">Nitzschia inconspicua</name>
    <dbReference type="NCBI Taxonomy" id="303405"/>
    <lineage>
        <taxon>Eukaryota</taxon>
        <taxon>Sar</taxon>
        <taxon>Stramenopiles</taxon>
        <taxon>Ochrophyta</taxon>
        <taxon>Bacillariophyta</taxon>
        <taxon>Bacillariophyceae</taxon>
        <taxon>Bacillariophycidae</taxon>
        <taxon>Bacillariales</taxon>
        <taxon>Bacillariaceae</taxon>
        <taxon>Nitzschia</taxon>
    </lineage>
</organism>
<comment type="pathway">
    <text evidence="1">Amino-acid degradation; L-lysine degradation via saccharopine pathway; glutaryl-CoA from L-lysine: step 1/6.</text>
</comment>
<dbReference type="InterPro" id="IPR007698">
    <property type="entry name" value="AlaDH/PNT_NAD(H)-bd"/>
</dbReference>